<dbReference type="PROSITE" id="PS51257">
    <property type="entry name" value="PROKAR_LIPOPROTEIN"/>
    <property type="match status" value="1"/>
</dbReference>
<dbReference type="Pfam" id="PF13458">
    <property type="entry name" value="Peripla_BP_6"/>
    <property type="match status" value="1"/>
</dbReference>
<dbReference type="Gene3D" id="3.40.50.2300">
    <property type="match status" value="3"/>
</dbReference>
<proteinExistence type="inferred from homology"/>
<dbReference type="EMBL" id="QFQB01000010">
    <property type="protein sequence ID" value="PZQ47703.1"/>
    <property type="molecule type" value="Genomic_DNA"/>
</dbReference>
<sequence>MTNESIRSMTIFHRFCTVFSLFLLLFALGGCAGGKSPWDRTADQSATYGSESAPVISALPQGAAQSGTVKVAILLPLSGANANVGQSMLQAAQLAVFDMGYDNFELMPQDTQGTASGASAAAAAALQSGAQLILGPLFAEEVRAVKSVAGGRVNVIAFSTDWTLAGGNTYVMGFLPFGQVERIVDYAAAKGIKRAAVVSGADEYGTTVSRNFESEAADAGITISRALSDPAAYDAVFIPAGGQALTAALARVPNKSAQKLGTGLWDDNRIAAMPDMNGALFAAPSPSARAGFEQRYQSTYGSKPIRIASMAYDATALAETLAQSGLNAGRGPAYDAGSLTSANGFAGVDGIIRFNRSGLVERGMAVLSIQNGRIVEVDPAPASFRR</sequence>
<comment type="similarity">
    <text evidence="1">Belongs to the leucine-binding protein family.</text>
</comment>
<accession>A0A2W5PYY1</accession>
<evidence type="ECO:0000256" key="2">
    <source>
        <dbReference type="ARBA" id="ARBA00022729"/>
    </source>
</evidence>
<evidence type="ECO:0000259" key="3">
    <source>
        <dbReference type="Pfam" id="PF13458"/>
    </source>
</evidence>
<comment type="caution">
    <text evidence="4">The sequence shown here is derived from an EMBL/GenBank/DDBJ whole genome shotgun (WGS) entry which is preliminary data.</text>
</comment>
<dbReference type="InterPro" id="IPR051010">
    <property type="entry name" value="BCAA_transport"/>
</dbReference>
<gene>
    <name evidence="4" type="ORF">DI551_02770</name>
</gene>
<feature type="domain" description="Leucine-binding protein" evidence="3">
    <location>
        <begin position="68"/>
        <end position="369"/>
    </location>
</feature>
<dbReference type="PANTHER" id="PTHR30483">
    <property type="entry name" value="LEUCINE-SPECIFIC-BINDING PROTEIN"/>
    <property type="match status" value="1"/>
</dbReference>
<organism evidence="4 5">
    <name type="scientific">Micavibrio aeruginosavorus</name>
    <dbReference type="NCBI Taxonomy" id="349221"/>
    <lineage>
        <taxon>Bacteria</taxon>
        <taxon>Pseudomonadati</taxon>
        <taxon>Bdellovibrionota</taxon>
        <taxon>Bdellovibrionia</taxon>
        <taxon>Bdellovibrionales</taxon>
        <taxon>Pseudobdellovibrionaceae</taxon>
        <taxon>Micavibrio</taxon>
    </lineage>
</organism>
<name>A0A2W5PYY1_9BACT</name>
<evidence type="ECO:0000313" key="5">
    <source>
        <dbReference type="Proteomes" id="UP000249417"/>
    </source>
</evidence>
<dbReference type="InterPro" id="IPR028082">
    <property type="entry name" value="Peripla_BP_I"/>
</dbReference>
<reference evidence="4 5" key="1">
    <citation type="submission" date="2017-08" db="EMBL/GenBank/DDBJ databases">
        <title>Infants hospitalized years apart are colonized by the same room-sourced microbial strains.</title>
        <authorList>
            <person name="Brooks B."/>
            <person name="Olm M.R."/>
            <person name="Firek B.A."/>
            <person name="Baker R."/>
            <person name="Thomas B.C."/>
            <person name="Morowitz M.J."/>
            <person name="Banfield J.F."/>
        </authorList>
    </citation>
    <scope>NUCLEOTIDE SEQUENCE [LARGE SCALE GENOMIC DNA]</scope>
    <source>
        <strain evidence="4">S2_005_002_R2_29</strain>
    </source>
</reference>
<dbReference type="PANTHER" id="PTHR30483:SF6">
    <property type="entry name" value="PERIPLASMIC BINDING PROTEIN OF ABC TRANSPORTER FOR NATURAL AMINO ACIDS"/>
    <property type="match status" value="1"/>
</dbReference>
<evidence type="ECO:0000256" key="1">
    <source>
        <dbReference type="ARBA" id="ARBA00010062"/>
    </source>
</evidence>
<dbReference type="CDD" id="cd06339">
    <property type="entry name" value="PBP1_YraM_LppC_lipoprotein-like"/>
    <property type="match status" value="1"/>
</dbReference>
<dbReference type="InterPro" id="IPR028081">
    <property type="entry name" value="Leu-bd"/>
</dbReference>
<keyword evidence="2" id="KW-0732">Signal</keyword>
<evidence type="ECO:0000313" key="4">
    <source>
        <dbReference type="EMBL" id="PZQ47703.1"/>
    </source>
</evidence>
<dbReference type="Proteomes" id="UP000249417">
    <property type="component" value="Unassembled WGS sequence"/>
</dbReference>
<protein>
    <submittedName>
        <fullName evidence="4">Penicillin-binding protein activator</fullName>
    </submittedName>
</protein>
<dbReference type="AlphaFoldDB" id="A0A2W5PYY1"/>
<dbReference type="SUPFAM" id="SSF53822">
    <property type="entry name" value="Periplasmic binding protein-like I"/>
    <property type="match status" value="1"/>
</dbReference>